<dbReference type="SUPFAM" id="SSF82771">
    <property type="entry name" value="GIY-YIG endonuclease"/>
    <property type="match status" value="1"/>
</dbReference>
<sequence length="95" mass="11347">MNYYINILFSQSANKYYVGYSPNPEKRLLVHNSYENKSKFTAKYQSWELKAQFIVSQNLGEALKVERFVKRQKESPFPRRSNRESSKQRLYQPSS</sequence>
<feature type="compositionally biased region" description="Basic and acidic residues" evidence="1">
    <location>
        <begin position="74"/>
        <end position="87"/>
    </location>
</feature>
<organism evidence="3 4">
    <name type="scientific">Carboxylicivirga marina</name>
    <dbReference type="NCBI Taxonomy" id="2800988"/>
    <lineage>
        <taxon>Bacteria</taxon>
        <taxon>Pseudomonadati</taxon>
        <taxon>Bacteroidota</taxon>
        <taxon>Bacteroidia</taxon>
        <taxon>Marinilabiliales</taxon>
        <taxon>Marinilabiliaceae</taxon>
        <taxon>Carboxylicivirga</taxon>
    </lineage>
</organism>
<dbReference type="EMBL" id="JAENRR010000002">
    <property type="protein sequence ID" value="MBK3515912.1"/>
    <property type="molecule type" value="Genomic_DNA"/>
</dbReference>
<dbReference type="InterPro" id="IPR000305">
    <property type="entry name" value="GIY-YIG_endonuc"/>
</dbReference>
<gene>
    <name evidence="3" type="ORF">JIV24_01080</name>
</gene>
<dbReference type="PROSITE" id="PS50164">
    <property type="entry name" value="GIY_YIG"/>
    <property type="match status" value="1"/>
</dbReference>
<dbReference type="Gene3D" id="3.40.1440.10">
    <property type="entry name" value="GIY-YIG endonuclease"/>
    <property type="match status" value="1"/>
</dbReference>
<keyword evidence="4" id="KW-1185">Reference proteome</keyword>
<dbReference type="Proteomes" id="UP000605676">
    <property type="component" value="Unassembled WGS sequence"/>
</dbReference>
<protein>
    <submittedName>
        <fullName evidence="3">GIY-YIG nuclease family protein</fullName>
    </submittedName>
</protein>
<dbReference type="Pfam" id="PF01541">
    <property type="entry name" value="GIY-YIG"/>
    <property type="match status" value="1"/>
</dbReference>
<evidence type="ECO:0000259" key="2">
    <source>
        <dbReference type="PROSITE" id="PS50164"/>
    </source>
</evidence>
<evidence type="ECO:0000313" key="3">
    <source>
        <dbReference type="EMBL" id="MBK3515912.1"/>
    </source>
</evidence>
<dbReference type="InterPro" id="IPR035901">
    <property type="entry name" value="GIY-YIG_endonuc_sf"/>
</dbReference>
<feature type="region of interest" description="Disordered" evidence="1">
    <location>
        <begin position="74"/>
        <end position="95"/>
    </location>
</feature>
<accession>A0ABS1HE17</accession>
<comment type="caution">
    <text evidence="3">The sequence shown here is derived from an EMBL/GenBank/DDBJ whole genome shotgun (WGS) entry which is preliminary data.</text>
</comment>
<dbReference type="RefSeq" id="WP_200463144.1">
    <property type="nucleotide sequence ID" value="NZ_JAENRR010000002.1"/>
</dbReference>
<evidence type="ECO:0000313" key="4">
    <source>
        <dbReference type="Proteomes" id="UP000605676"/>
    </source>
</evidence>
<name>A0ABS1HE17_9BACT</name>
<reference evidence="3 4" key="1">
    <citation type="submission" date="2021-01" db="EMBL/GenBank/DDBJ databases">
        <title>Carboxyliciviraga sp.nov., isolated from coastal sediments.</title>
        <authorList>
            <person name="Lu D."/>
            <person name="Zhang T."/>
        </authorList>
    </citation>
    <scope>NUCLEOTIDE SEQUENCE [LARGE SCALE GENOMIC DNA]</scope>
    <source>
        <strain evidence="3 4">N1Y132</strain>
    </source>
</reference>
<evidence type="ECO:0000256" key="1">
    <source>
        <dbReference type="SAM" id="MobiDB-lite"/>
    </source>
</evidence>
<feature type="domain" description="GIY-YIG" evidence="2">
    <location>
        <begin position="1"/>
        <end position="83"/>
    </location>
</feature>
<proteinExistence type="predicted"/>